<evidence type="ECO:0000259" key="1">
    <source>
        <dbReference type="Pfam" id="PF13976"/>
    </source>
</evidence>
<dbReference type="InterPro" id="IPR025724">
    <property type="entry name" value="GAG-pre-integrase_dom"/>
</dbReference>
<dbReference type="Gramene" id="TuG1812G0300003520.01.T01">
    <property type="protein sequence ID" value="TuG1812G0300003520.01.T01.cds363409"/>
    <property type="gene ID" value="TuG1812G0300003520.01"/>
</dbReference>
<evidence type="ECO:0000313" key="2">
    <source>
        <dbReference type="EnsemblPlants" id="TuG1812G0300003520.01.T01.cds363409"/>
    </source>
</evidence>
<dbReference type="AlphaFoldDB" id="A0A8R7TYL7"/>
<name>A0A8R7TYL7_TRIUA</name>
<dbReference type="Pfam" id="PF13976">
    <property type="entry name" value="gag_pre-integrs"/>
    <property type="match status" value="1"/>
</dbReference>
<sequence>SSNKQAFVIVKPSSAKWHSRLGHPSSVIVKFVLSKNKLPHSHESSIESVCDPCQQAKSHQLPYPISISISTAP</sequence>
<organism evidence="2 3">
    <name type="scientific">Triticum urartu</name>
    <name type="common">Red wild einkorn</name>
    <name type="synonym">Crithodium urartu</name>
    <dbReference type="NCBI Taxonomy" id="4572"/>
    <lineage>
        <taxon>Eukaryota</taxon>
        <taxon>Viridiplantae</taxon>
        <taxon>Streptophyta</taxon>
        <taxon>Embryophyta</taxon>
        <taxon>Tracheophyta</taxon>
        <taxon>Spermatophyta</taxon>
        <taxon>Magnoliopsida</taxon>
        <taxon>Liliopsida</taxon>
        <taxon>Poales</taxon>
        <taxon>Poaceae</taxon>
        <taxon>BOP clade</taxon>
        <taxon>Pooideae</taxon>
        <taxon>Triticodae</taxon>
        <taxon>Triticeae</taxon>
        <taxon>Triticinae</taxon>
        <taxon>Triticum</taxon>
    </lineage>
</organism>
<dbReference type="Proteomes" id="UP000015106">
    <property type="component" value="Chromosome 3"/>
</dbReference>
<protein>
    <recommendedName>
        <fullName evidence="1">GAG-pre-integrase domain-containing protein</fullName>
    </recommendedName>
</protein>
<reference evidence="2" key="3">
    <citation type="submission" date="2022-06" db="UniProtKB">
        <authorList>
            <consortium name="EnsemblPlants"/>
        </authorList>
    </citation>
    <scope>IDENTIFICATION</scope>
</reference>
<proteinExistence type="predicted"/>
<reference evidence="3" key="1">
    <citation type="journal article" date="2013" name="Nature">
        <title>Draft genome of the wheat A-genome progenitor Triticum urartu.</title>
        <authorList>
            <person name="Ling H.Q."/>
            <person name="Zhao S."/>
            <person name="Liu D."/>
            <person name="Wang J."/>
            <person name="Sun H."/>
            <person name="Zhang C."/>
            <person name="Fan H."/>
            <person name="Li D."/>
            <person name="Dong L."/>
            <person name="Tao Y."/>
            <person name="Gao C."/>
            <person name="Wu H."/>
            <person name="Li Y."/>
            <person name="Cui Y."/>
            <person name="Guo X."/>
            <person name="Zheng S."/>
            <person name="Wang B."/>
            <person name="Yu K."/>
            <person name="Liang Q."/>
            <person name="Yang W."/>
            <person name="Lou X."/>
            <person name="Chen J."/>
            <person name="Feng M."/>
            <person name="Jian J."/>
            <person name="Zhang X."/>
            <person name="Luo G."/>
            <person name="Jiang Y."/>
            <person name="Liu J."/>
            <person name="Wang Z."/>
            <person name="Sha Y."/>
            <person name="Zhang B."/>
            <person name="Wu H."/>
            <person name="Tang D."/>
            <person name="Shen Q."/>
            <person name="Xue P."/>
            <person name="Zou S."/>
            <person name="Wang X."/>
            <person name="Liu X."/>
            <person name="Wang F."/>
            <person name="Yang Y."/>
            <person name="An X."/>
            <person name="Dong Z."/>
            <person name="Zhang K."/>
            <person name="Zhang X."/>
            <person name="Luo M.C."/>
            <person name="Dvorak J."/>
            <person name="Tong Y."/>
            <person name="Wang J."/>
            <person name="Yang H."/>
            <person name="Li Z."/>
            <person name="Wang D."/>
            <person name="Zhang A."/>
            <person name="Wang J."/>
        </authorList>
    </citation>
    <scope>NUCLEOTIDE SEQUENCE</scope>
    <source>
        <strain evidence="3">cv. G1812</strain>
    </source>
</reference>
<keyword evidence="3" id="KW-1185">Reference proteome</keyword>
<dbReference type="EnsemblPlants" id="TuG1812G0300003520.01.T01">
    <property type="protein sequence ID" value="TuG1812G0300003520.01.T01.cds363409"/>
    <property type="gene ID" value="TuG1812G0300003520.01"/>
</dbReference>
<feature type="domain" description="GAG-pre-integrase" evidence="1">
    <location>
        <begin position="3"/>
        <end position="58"/>
    </location>
</feature>
<accession>A0A8R7TYL7</accession>
<evidence type="ECO:0000313" key="3">
    <source>
        <dbReference type="Proteomes" id="UP000015106"/>
    </source>
</evidence>
<reference evidence="2" key="2">
    <citation type="submission" date="2018-03" db="EMBL/GenBank/DDBJ databases">
        <title>The Triticum urartu genome reveals the dynamic nature of wheat genome evolution.</title>
        <authorList>
            <person name="Ling H."/>
            <person name="Ma B."/>
            <person name="Shi X."/>
            <person name="Liu H."/>
            <person name="Dong L."/>
            <person name="Sun H."/>
            <person name="Cao Y."/>
            <person name="Gao Q."/>
            <person name="Zheng S."/>
            <person name="Li Y."/>
            <person name="Yu Y."/>
            <person name="Du H."/>
            <person name="Qi M."/>
            <person name="Li Y."/>
            <person name="Yu H."/>
            <person name="Cui Y."/>
            <person name="Wang N."/>
            <person name="Chen C."/>
            <person name="Wu H."/>
            <person name="Zhao Y."/>
            <person name="Zhang J."/>
            <person name="Li Y."/>
            <person name="Zhou W."/>
            <person name="Zhang B."/>
            <person name="Hu W."/>
            <person name="Eijk M."/>
            <person name="Tang J."/>
            <person name="Witsenboer H."/>
            <person name="Zhao S."/>
            <person name="Li Z."/>
            <person name="Zhang A."/>
            <person name="Wang D."/>
            <person name="Liang C."/>
        </authorList>
    </citation>
    <scope>NUCLEOTIDE SEQUENCE [LARGE SCALE GENOMIC DNA]</scope>
    <source>
        <strain evidence="2">cv. G1812</strain>
    </source>
</reference>